<evidence type="ECO:0000259" key="2">
    <source>
        <dbReference type="PROSITE" id="PS50196"/>
    </source>
</evidence>
<feature type="domain" description="RanBD1" evidence="2">
    <location>
        <begin position="439"/>
        <end position="547"/>
    </location>
</feature>
<dbReference type="PROSITE" id="PS50196">
    <property type="entry name" value="RANBD1"/>
    <property type="match status" value="1"/>
</dbReference>
<evidence type="ECO:0000313" key="3">
    <source>
        <dbReference type="EMBL" id="CAI3997986.1"/>
    </source>
</evidence>
<reference evidence="4" key="2">
    <citation type="submission" date="2024-04" db="EMBL/GenBank/DDBJ databases">
        <authorList>
            <person name="Chen Y."/>
            <person name="Shah S."/>
            <person name="Dougan E. K."/>
            <person name="Thang M."/>
            <person name="Chan C."/>
        </authorList>
    </citation>
    <scope>NUCLEOTIDE SEQUENCE [LARGE SCALE GENOMIC DNA]</scope>
</reference>
<dbReference type="EMBL" id="CAMXCT010002410">
    <property type="protein sequence ID" value="CAI3997986.1"/>
    <property type="molecule type" value="Genomic_DNA"/>
</dbReference>
<feature type="non-terminal residue" evidence="3">
    <location>
        <position position="547"/>
    </location>
</feature>
<dbReference type="AlphaFoldDB" id="A0A9P1G3A9"/>
<proteinExistence type="predicted"/>
<gene>
    <name evidence="3" type="ORF">C1SCF055_LOCUS24321</name>
</gene>
<dbReference type="Proteomes" id="UP001152797">
    <property type="component" value="Unassembled WGS sequence"/>
</dbReference>
<evidence type="ECO:0000313" key="4">
    <source>
        <dbReference type="EMBL" id="CAL1151361.1"/>
    </source>
</evidence>
<feature type="compositionally biased region" description="Basic and acidic residues" evidence="1">
    <location>
        <begin position="1"/>
        <end position="10"/>
    </location>
</feature>
<dbReference type="InterPro" id="IPR045255">
    <property type="entry name" value="RanBP1-like"/>
</dbReference>
<organism evidence="3">
    <name type="scientific">Cladocopium goreaui</name>
    <dbReference type="NCBI Taxonomy" id="2562237"/>
    <lineage>
        <taxon>Eukaryota</taxon>
        <taxon>Sar</taxon>
        <taxon>Alveolata</taxon>
        <taxon>Dinophyceae</taxon>
        <taxon>Suessiales</taxon>
        <taxon>Symbiodiniaceae</taxon>
        <taxon>Cladocopium</taxon>
    </lineage>
</organism>
<feature type="region of interest" description="Disordered" evidence="1">
    <location>
        <begin position="389"/>
        <end position="443"/>
    </location>
</feature>
<dbReference type="SMART" id="SM00160">
    <property type="entry name" value="RanBD"/>
    <property type="match status" value="1"/>
</dbReference>
<dbReference type="Gene3D" id="2.30.29.30">
    <property type="entry name" value="Pleckstrin-homology domain (PH domain)/Phosphotyrosine-binding domain (PTB)"/>
    <property type="match status" value="1"/>
</dbReference>
<comment type="caution">
    <text evidence="3">The sequence shown here is derived from an EMBL/GenBank/DDBJ whole genome shotgun (WGS) entry which is preliminary data.</text>
</comment>
<feature type="compositionally biased region" description="Acidic residues" evidence="1">
    <location>
        <begin position="404"/>
        <end position="415"/>
    </location>
</feature>
<dbReference type="OrthoDB" id="185618at2759"/>
<feature type="compositionally biased region" description="Low complexity" evidence="1">
    <location>
        <begin position="338"/>
        <end position="351"/>
    </location>
</feature>
<protein>
    <submittedName>
        <fullName evidence="5">Ran-binding protein 3 (RanBP3)</fullName>
    </submittedName>
</protein>
<dbReference type="InterPro" id="IPR000156">
    <property type="entry name" value="Ran_bind_dom"/>
</dbReference>
<sequence length="547" mass="59215">GHEVGRKRSEGPAVWQNSPHLDGGLMFSALGTGSQDDQEGRKTLHRLGERYRAPGIQRDVGSMASEESERRYRVGNFTKGISEKKDVATAGKAFAAGKAFLAGNIASLELCAALAAVIFFSGKLVDNSCKIRLVLSARTDNLGNTDVLQHVANMSCPARQSEEADAFTNRELGRFAEEMRKVFLAPFHGQDLPQIRTQIEKEHQTQQCIVPEICDEREAILEVKPRGIHQVSVTQRGPHTGACSRDVLAQCQASDSSVAGTQLPCDATLAFAESPAWKKVPKLKLQHFQIADQCVFEFAAFHTPCHGHPHPETRPEVSDPGNGSNPFAGVSLFGSGSGATTSTFASPATGFPSNGPPKESGNPFMGLSLFSSPTAGGKLFTAAVTTLQKQTSDGDLQSAKADGNEEEQREEDDGHAEDANEAHETNDANDGESVGDEPTGEEDEEVIFRADCKLWKLVKVHPAEGDSKSEGWRWQERGCGIVHINRHKATGAGRLVMRMRGVLKLLLNTPIFPTTRYEKVGQKSVRFVGVDNDESGKDSSMACMFAR</sequence>
<feature type="compositionally biased region" description="Basic and acidic residues" evidence="1">
    <location>
        <begin position="416"/>
        <end position="426"/>
    </location>
</feature>
<accession>A0A9P1G3A9</accession>
<name>A0A9P1G3A9_9DINO</name>
<feature type="region of interest" description="Disordered" evidence="1">
    <location>
        <begin position="1"/>
        <end position="20"/>
    </location>
</feature>
<dbReference type="EMBL" id="CAMXCT030002410">
    <property type="protein sequence ID" value="CAL4785298.1"/>
    <property type="molecule type" value="Genomic_DNA"/>
</dbReference>
<reference evidence="3" key="1">
    <citation type="submission" date="2022-10" db="EMBL/GenBank/DDBJ databases">
        <authorList>
            <person name="Chen Y."/>
            <person name="Dougan E. K."/>
            <person name="Chan C."/>
            <person name="Rhodes N."/>
            <person name="Thang M."/>
        </authorList>
    </citation>
    <scope>NUCLEOTIDE SEQUENCE</scope>
</reference>
<feature type="region of interest" description="Disordered" evidence="1">
    <location>
        <begin position="307"/>
        <end position="368"/>
    </location>
</feature>
<dbReference type="SUPFAM" id="SSF50729">
    <property type="entry name" value="PH domain-like"/>
    <property type="match status" value="1"/>
</dbReference>
<dbReference type="Pfam" id="PF00638">
    <property type="entry name" value="Ran_BP1"/>
    <property type="match status" value="1"/>
</dbReference>
<evidence type="ECO:0000313" key="6">
    <source>
        <dbReference type="Proteomes" id="UP001152797"/>
    </source>
</evidence>
<evidence type="ECO:0000256" key="1">
    <source>
        <dbReference type="SAM" id="MobiDB-lite"/>
    </source>
</evidence>
<keyword evidence="6" id="KW-1185">Reference proteome</keyword>
<dbReference type="PANTHER" id="PTHR23138">
    <property type="entry name" value="RAN BINDING PROTEIN"/>
    <property type="match status" value="1"/>
</dbReference>
<feature type="compositionally biased region" description="Acidic residues" evidence="1">
    <location>
        <begin position="427"/>
        <end position="443"/>
    </location>
</feature>
<evidence type="ECO:0000313" key="5">
    <source>
        <dbReference type="EMBL" id="CAL4785298.1"/>
    </source>
</evidence>
<dbReference type="InterPro" id="IPR011993">
    <property type="entry name" value="PH-like_dom_sf"/>
</dbReference>
<dbReference type="EMBL" id="CAMXCT020002410">
    <property type="protein sequence ID" value="CAL1151361.1"/>
    <property type="molecule type" value="Genomic_DNA"/>
</dbReference>